<evidence type="ECO:0000313" key="2">
    <source>
        <dbReference type="Proteomes" id="UP000184396"/>
    </source>
</evidence>
<gene>
    <name evidence="1" type="ORF">SAMN05216261_2768</name>
</gene>
<dbReference type="InterPro" id="IPR011856">
    <property type="entry name" value="tRNA_endonuc-like_dom_sf"/>
</dbReference>
<keyword evidence="2" id="KW-1185">Reference proteome</keyword>
<dbReference type="AlphaFoldDB" id="A0A1M6GHD0"/>
<evidence type="ECO:0000313" key="1">
    <source>
        <dbReference type="EMBL" id="SHJ09377.1"/>
    </source>
</evidence>
<dbReference type="eggNOG" id="ENOG502Z8TI">
    <property type="taxonomic scope" value="Bacteria"/>
</dbReference>
<proteinExistence type="predicted"/>
<accession>A0A1M6GHD0</accession>
<dbReference type="RefSeq" id="WP_019388325.1">
    <property type="nucleotide sequence ID" value="NZ_ALIH01000012.1"/>
</dbReference>
<dbReference type="STRING" id="1178825.SAMN05216261_2768"/>
<dbReference type="EMBL" id="FQYK01000008">
    <property type="protein sequence ID" value="SHJ09377.1"/>
    <property type="molecule type" value="Genomic_DNA"/>
</dbReference>
<dbReference type="OrthoDB" id="1490201at2"/>
<dbReference type="Proteomes" id="UP000184396">
    <property type="component" value="Unassembled WGS sequence"/>
</dbReference>
<dbReference type="Gene3D" id="3.40.1350.10">
    <property type="match status" value="1"/>
</dbReference>
<reference evidence="1 2" key="1">
    <citation type="submission" date="2016-11" db="EMBL/GenBank/DDBJ databases">
        <authorList>
            <person name="Jaros S."/>
            <person name="Januszkiewicz K."/>
            <person name="Wedrychowicz H."/>
        </authorList>
    </citation>
    <scope>NUCLEOTIDE SEQUENCE [LARGE SCALE GENOMIC DNA]</scope>
    <source>
        <strain evidence="1 2">CGMCC 1.12213</strain>
    </source>
</reference>
<protein>
    <submittedName>
        <fullName evidence="1">Uncharacterized protein</fullName>
    </submittedName>
</protein>
<dbReference type="GO" id="GO:0003676">
    <property type="term" value="F:nucleic acid binding"/>
    <property type="evidence" value="ECO:0007669"/>
    <property type="project" value="InterPro"/>
</dbReference>
<sequence>MAGYLFSLNSIESLIESINLGVYSTLISRPNNNIWRIQHEGTFADYCSMKEGDNVYFFFERKIYGIGKLININGSCKFLNYPNANLPNNQNYIDIQNDLLYDNGENSINNRFICTFEPFPFFFQNGIDMDETLSSAPEKFKILRAFWKLSFIKFSDTENQAFKDIILRRNIAAINNPDNDNTFESNYQINHDLIREKTNNNLDYQLNIAPFLNTINNVNGSLRHEMAIEASLIYQITNNSQNAINIFGSWDYITHQVIASPFKPVDYMDKMDVFGYKYIQDQKPTISDYLVVEIKKDEINSQDILQLMKYVDWVKNEYAYGDYSMIKAYMLGFSYTQDALDTFLENVERKFIKGVRPSVSTEWKNVKLIQYRFNEENNLLDFTDITPNE</sequence>
<organism evidence="1 2">
    <name type="scientific">Algibacter luteus</name>
    <dbReference type="NCBI Taxonomy" id="1178825"/>
    <lineage>
        <taxon>Bacteria</taxon>
        <taxon>Pseudomonadati</taxon>
        <taxon>Bacteroidota</taxon>
        <taxon>Flavobacteriia</taxon>
        <taxon>Flavobacteriales</taxon>
        <taxon>Flavobacteriaceae</taxon>
        <taxon>Algibacter</taxon>
    </lineage>
</organism>
<name>A0A1M6GHD0_9FLAO</name>